<dbReference type="CDD" id="cd08556">
    <property type="entry name" value="GDPD"/>
    <property type="match status" value="1"/>
</dbReference>
<dbReference type="EMBL" id="CAKE01000002">
    <property type="protein sequence ID" value="CCI81366.1"/>
    <property type="molecule type" value="Genomic_DNA"/>
</dbReference>
<comment type="caution">
    <text evidence="3">The sequence shown here is derived from an EMBL/GenBank/DDBJ whole genome shotgun (WGS) entry which is preliminary data.</text>
</comment>
<dbReference type="PANTHER" id="PTHR46211">
    <property type="entry name" value="GLYCEROPHOSPHORYL DIESTER PHOSPHODIESTERASE"/>
    <property type="match status" value="1"/>
</dbReference>
<dbReference type="STRING" id="1423758.FC41_GL001202"/>
<gene>
    <name evidence="3" type="ORF">BN55_07345</name>
</gene>
<dbReference type="AlphaFoldDB" id="I7JUH8"/>
<evidence type="ECO:0000256" key="1">
    <source>
        <dbReference type="SAM" id="SignalP"/>
    </source>
</evidence>
<keyword evidence="3" id="KW-0378">Hydrolase</keyword>
<dbReference type="OrthoDB" id="384721at2"/>
<accession>I7JUH8</accession>
<name>I7JUH8_9LACO</name>
<sequence length="399" mass="45278">MKFPKVILGVAALPFLFGFTNIAHRGDNEAGKYAEHSFQAYDRAVAQRANYIEMDIHRTADGVLVVSHDNNLKNNFGANVNITSSKYRDLLKYRNKSGEPIHTLKEVFERYKNNPNVKFMVETKNETAPTGMERQLVNLINSYGLQNRILFESFSQPSLKLLAQLAPNIPRTLLGRNYRDIGDNQYFASYYYNQNISDYLKMHGKKYLVFGANDPATMRKLVQQGNIEGIITNFPGELSKILGVTSYPAQDIQGKIIIKYRKNGAVNVWNGYGRSARFSGQRLKDGTTHAVIQVAIQNGKTWYNLGNNKWVDGQYIAFYSTSNPTVGSETKKSGVIRIKYRPGYSVNMWNNPNGTHFSGRRLKHGTSWKYFATAKNNGRTFYNLGGSQWIDGRYAVIVR</sequence>
<evidence type="ECO:0000313" key="4">
    <source>
        <dbReference type="Proteomes" id="UP000009320"/>
    </source>
</evidence>
<dbReference type="PROSITE" id="PS51704">
    <property type="entry name" value="GP_PDE"/>
    <property type="match status" value="1"/>
</dbReference>
<dbReference type="EC" id="3.1.4.46" evidence="3"/>
<dbReference type="RefSeq" id="WP_008470089.1">
    <property type="nucleotide sequence ID" value="NZ_AYZP01000028.1"/>
</dbReference>
<proteinExistence type="predicted"/>
<dbReference type="SUPFAM" id="SSF51695">
    <property type="entry name" value="PLC-like phosphodiesterases"/>
    <property type="match status" value="1"/>
</dbReference>
<dbReference type="InterPro" id="IPR017946">
    <property type="entry name" value="PLC-like_Pdiesterase_TIM-brl"/>
</dbReference>
<dbReference type="GO" id="GO:0006629">
    <property type="term" value="P:lipid metabolic process"/>
    <property type="evidence" value="ECO:0007669"/>
    <property type="project" value="InterPro"/>
</dbReference>
<keyword evidence="1" id="KW-0732">Signal</keyword>
<evidence type="ECO:0000259" key="2">
    <source>
        <dbReference type="PROSITE" id="PS51704"/>
    </source>
</evidence>
<dbReference type="Proteomes" id="UP000009320">
    <property type="component" value="Unassembled WGS sequence"/>
</dbReference>
<feature type="chain" id="PRO_5038388160" evidence="1">
    <location>
        <begin position="26"/>
        <end position="399"/>
    </location>
</feature>
<dbReference type="eggNOG" id="COG0584">
    <property type="taxonomic scope" value="Bacteria"/>
</dbReference>
<dbReference type="GeneID" id="82846642"/>
<feature type="domain" description="GP-PDE" evidence="2">
    <location>
        <begin position="19"/>
        <end position="242"/>
    </location>
</feature>
<dbReference type="Pfam" id="PF03009">
    <property type="entry name" value="GDPD"/>
    <property type="match status" value="1"/>
</dbReference>
<dbReference type="InterPro" id="IPR030395">
    <property type="entry name" value="GP_PDE_dom"/>
</dbReference>
<organism evidence="3 4">
    <name type="scientific">Lactobacillus hominis DSM 23910 = CRBIP 24.179</name>
    <dbReference type="NCBI Taxonomy" id="1423758"/>
    <lineage>
        <taxon>Bacteria</taxon>
        <taxon>Bacillati</taxon>
        <taxon>Bacillota</taxon>
        <taxon>Bacilli</taxon>
        <taxon>Lactobacillales</taxon>
        <taxon>Lactobacillaceae</taxon>
        <taxon>Lactobacillus</taxon>
    </lineage>
</organism>
<keyword evidence="4" id="KW-1185">Reference proteome</keyword>
<dbReference type="Gene3D" id="3.20.20.190">
    <property type="entry name" value="Phosphatidylinositol (PI) phosphodiesterase"/>
    <property type="match status" value="1"/>
</dbReference>
<dbReference type="GO" id="GO:0008889">
    <property type="term" value="F:glycerophosphodiester phosphodiesterase activity"/>
    <property type="evidence" value="ECO:0007669"/>
    <property type="project" value="UniProtKB-EC"/>
</dbReference>
<dbReference type="PANTHER" id="PTHR46211:SF14">
    <property type="entry name" value="GLYCEROPHOSPHODIESTER PHOSPHODIESTERASE"/>
    <property type="match status" value="1"/>
</dbReference>
<evidence type="ECO:0000313" key="3">
    <source>
        <dbReference type="EMBL" id="CCI81366.1"/>
    </source>
</evidence>
<feature type="signal peptide" evidence="1">
    <location>
        <begin position="1"/>
        <end position="25"/>
    </location>
</feature>
<reference evidence="3 4" key="1">
    <citation type="submission" date="2012-06" db="EMBL/GenBank/DDBJ databases">
        <title>Draft Genome Sequence of Lactobacillus hominis Strain CRBIP 24.179T, isolated from human intestine.</title>
        <authorList>
            <person name="Cousin S."/>
            <person name="Ma L."/>
            <person name="Bizet C."/>
            <person name="Loux V."/>
            <person name="Bouchier C."/>
            <person name="Clermont D."/>
            <person name="Creno S."/>
        </authorList>
    </citation>
    <scope>NUCLEOTIDE SEQUENCE [LARGE SCALE GENOMIC DNA]</scope>
    <source>
        <strain evidence="4">CRBIP 24.179T</strain>
    </source>
</reference>
<protein>
    <submittedName>
        <fullName evidence="3">Glycerophosphodiesterase</fullName>
        <ecNumber evidence="3">3.1.4.46</ecNumber>
    </submittedName>
</protein>